<dbReference type="Proteomes" id="UP000000709">
    <property type="component" value="Unassembled WGS sequence"/>
</dbReference>
<protein>
    <submittedName>
        <fullName evidence="1">Uncharacterized protein</fullName>
    </submittedName>
</protein>
<sequence>MSATENNIAATVEQDNTTQGLKTVDHFKKYPIVHSTGALVRSIPLSKTFFGVFNYSFQTVRNVQPCKAIINTSDEYANRALDEMDRWFPSLQTIETKDITTPITKPVATAIEGVQTSITTINETVSKNVVEPTINVLESAKQGFESKVYDSEGKGIISSQADPLVAPINNSLQNFVDRQFPDKERVPQEGHSSELARTLKIVSNALSRGEKTKKQ</sequence>
<dbReference type="AlphaFoldDB" id="G3AIN0"/>
<dbReference type="FunCoup" id="G3AIN0">
    <property type="interactions" value="95"/>
</dbReference>
<organism evidence="2">
    <name type="scientific">Spathaspora passalidarum (strain NRRL Y-27907 / 11-Y1)</name>
    <dbReference type="NCBI Taxonomy" id="619300"/>
    <lineage>
        <taxon>Eukaryota</taxon>
        <taxon>Fungi</taxon>
        <taxon>Dikarya</taxon>
        <taxon>Ascomycota</taxon>
        <taxon>Saccharomycotina</taxon>
        <taxon>Pichiomycetes</taxon>
        <taxon>Debaryomycetaceae</taxon>
        <taxon>Spathaspora</taxon>
    </lineage>
</organism>
<dbReference type="KEGG" id="spaa:SPAPADRAFT_59107"/>
<dbReference type="InParanoid" id="G3AIN0"/>
<reference evidence="1 2" key="1">
    <citation type="journal article" date="2011" name="Proc. Natl. Acad. Sci. U.S.A.">
        <title>Comparative genomics of xylose-fermenting fungi for enhanced biofuel production.</title>
        <authorList>
            <person name="Wohlbach D.J."/>
            <person name="Kuo A."/>
            <person name="Sato T.K."/>
            <person name="Potts K.M."/>
            <person name="Salamov A.A."/>
            <person name="LaButti K.M."/>
            <person name="Sun H."/>
            <person name="Clum A."/>
            <person name="Pangilinan J.L."/>
            <person name="Lindquist E.A."/>
            <person name="Lucas S."/>
            <person name="Lapidus A."/>
            <person name="Jin M."/>
            <person name="Gunawan C."/>
            <person name="Balan V."/>
            <person name="Dale B.E."/>
            <person name="Jeffries T.W."/>
            <person name="Zinkel R."/>
            <person name="Barry K.W."/>
            <person name="Grigoriev I.V."/>
            <person name="Gasch A.P."/>
        </authorList>
    </citation>
    <scope>NUCLEOTIDE SEQUENCE [LARGE SCALE GENOMIC DNA]</scope>
    <source>
        <strain evidence="2">NRRL Y-27907 / 11-Y1</strain>
    </source>
</reference>
<dbReference type="OMA" id="HIETYPI"/>
<dbReference type="RefSeq" id="XP_007373329.1">
    <property type="nucleotide sequence ID" value="XM_007373267.1"/>
</dbReference>
<proteinExistence type="predicted"/>
<keyword evidence="2" id="KW-1185">Reference proteome</keyword>
<evidence type="ECO:0000313" key="1">
    <source>
        <dbReference type="EMBL" id="EGW33745.1"/>
    </source>
</evidence>
<accession>G3AIN0</accession>
<dbReference type="EMBL" id="GL996500">
    <property type="protein sequence ID" value="EGW33745.1"/>
    <property type="molecule type" value="Genomic_DNA"/>
</dbReference>
<dbReference type="OrthoDB" id="376826at2759"/>
<dbReference type="HOGENOM" id="CLU_089353_0_0_1"/>
<evidence type="ECO:0000313" key="2">
    <source>
        <dbReference type="Proteomes" id="UP000000709"/>
    </source>
</evidence>
<dbReference type="eggNOG" id="ENOG502RY6S">
    <property type="taxonomic scope" value="Eukaryota"/>
</dbReference>
<dbReference type="Pfam" id="PF17316">
    <property type="entry name" value="Perilipin_2"/>
    <property type="match status" value="1"/>
</dbReference>
<gene>
    <name evidence="1" type="ORF">SPAPADRAFT_59107</name>
</gene>
<name>G3AIN0_SPAPN</name>
<dbReference type="GeneID" id="18872776"/>